<dbReference type="Proteomes" id="UP000322362">
    <property type="component" value="Unassembled WGS sequence"/>
</dbReference>
<dbReference type="RefSeq" id="WP_148918023.1">
    <property type="nucleotide sequence ID" value="NZ_VTAV01000002.1"/>
</dbReference>
<dbReference type="NCBIfam" id="TIGR02453">
    <property type="entry name" value="TIGR02453 family protein"/>
    <property type="match status" value="1"/>
</dbReference>
<gene>
    <name evidence="1" type="ORF">FXV77_04535</name>
</gene>
<dbReference type="PIRSF" id="PIRSF028451">
    <property type="entry name" value="UCP028451"/>
    <property type="match status" value="1"/>
</dbReference>
<dbReference type="Pfam" id="PF09365">
    <property type="entry name" value="DUF2461"/>
    <property type="match status" value="1"/>
</dbReference>
<reference evidence="1 2" key="1">
    <citation type="submission" date="2019-08" db="EMBL/GenBank/DDBJ databases">
        <title>Phlebobacter frassis gen. nov. sp. nov., a new member of family Sphingobacteriaceae isolated from sand fly rearing media.</title>
        <authorList>
            <person name="Kakumanu M.L."/>
            <person name="Marayati B.F."/>
            <person name="Wada-Katsumata A."/>
            <person name="Wasserberg G."/>
            <person name="Schal C."/>
            <person name="Apperson C.S."/>
            <person name="Ponnusamy L."/>
        </authorList>
    </citation>
    <scope>NUCLEOTIDE SEQUENCE [LARGE SCALE GENOMIC DNA]</scope>
    <source>
        <strain evidence="1 2">SSI9</strain>
    </source>
</reference>
<dbReference type="EMBL" id="VTAV01000002">
    <property type="protein sequence ID" value="TYR37281.1"/>
    <property type="molecule type" value="Genomic_DNA"/>
</dbReference>
<evidence type="ECO:0000313" key="2">
    <source>
        <dbReference type="Proteomes" id="UP000322362"/>
    </source>
</evidence>
<organism evidence="1 2">
    <name type="scientific">Sphingobacterium phlebotomi</name>
    <dbReference type="NCBI Taxonomy" id="2605433"/>
    <lineage>
        <taxon>Bacteria</taxon>
        <taxon>Pseudomonadati</taxon>
        <taxon>Bacteroidota</taxon>
        <taxon>Sphingobacteriia</taxon>
        <taxon>Sphingobacteriales</taxon>
        <taxon>Sphingobacteriaceae</taxon>
        <taxon>Sphingobacterium</taxon>
    </lineage>
</organism>
<name>A0A5D4H853_9SPHI</name>
<sequence>MKIEKQTLDFLNQLRENNNREWFQENKTIYETVLANVKDYITQLIVELSEFDPHINTDIQASRCLFRIYRDTRFSKDKTPYKTWFAAGISVDGRKLDGPEYYLHIEPGKHFLAAGYWRPEKHHLSAIRQEIDYSYQEMVDALAQGDWTVADLSTEDKLKRAPAGYSEDDPHIEVLKLKSFILYQSFTDAEITGTKSLQKVVDTAKRILPFKRFIHQALDQ</sequence>
<dbReference type="InterPro" id="IPR012808">
    <property type="entry name" value="CHP02453"/>
</dbReference>
<dbReference type="PANTHER" id="PTHR36452">
    <property type="entry name" value="CHROMOSOME 12, WHOLE GENOME SHOTGUN SEQUENCE"/>
    <property type="match status" value="1"/>
</dbReference>
<comment type="caution">
    <text evidence="1">The sequence shown here is derived from an EMBL/GenBank/DDBJ whole genome shotgun (WGS) entry which is preliminary data.</text>
</comment>
<dbReference type="PANTHER" id="PTHR36452:SF1">
    <property type="entry name" value="DUF2461 DOMAIN-CONTAINING PROTEIN"/>
    <property type="match status" value="1"/>
</dbReference>
<dbReference type="AlphaFoldDB" id="A0A5D4H853"/>
<accession>A0A5D4H853</accession>
<evidence type="ECO:0000313" key="1">
    <source>
        <dbReference type="EMBL" id="TYR37281.1"/>
    </source>
</evidence>
<dbReference type="InterPro" id="IPR015996">
    <property type="entry name" value="UCP028451"/>
</dbReference>
<protein>
    <submittedName>
        <fullName evidence="1">DUF2461 domain-containing protein</fullName>
    </submittedName>
</protein>
<proteinExistence type="predicted"/>
<keyword evidence="2" id="KW-1185">Reference proteome</keyword>